<feature type="compositionally biased region" description="Low complexity" evidence="1">
    <location>
        <begin position="395"/>
        <end position="443"/>
    </location>
</feature>
<name>A0A7R8WQL7_9CRUS</name>
<evidence type="ECO:0000313" key="2">
    <source>
        <dbReference type="EMBL" id="CAD7235394.1"/>
    </source>
</evidence>
<feature type="compositionally biased region" description="Polar residues" evidence="1">
    <location>
        <begin position="377"/>
        <end position="394"/>
    </location>
</feature>
<dbReference type="InterPro" id="IPR016187">
    <property type="entry name" value="CTDL_fold"/>
</dbReference>
<feature type="non-terminal residue" evidence="2">
    <location>
        <position position="1"/>
    </location>
</feature>
<protein>
    <submittedName>
        <fullName evidence="2">Uncharacterized protein</fullName>
    </submittedName>
</protein>
<feature type="region of interest" description="Disordered" evidence="1">
    <location>
        <begin position="286"/>
        <end position="305"/>
    </location>
</feature>
<gene>
    <name evidence="2" type="ORF">CTOB1V02_LOCUS13209</name>
</gene>
<organism evidence="2">
    <name type="scientific">Cyprideis torosa</name>
    <dbReference type="NCBI Taxonomy" id="163714"/>
    <lineage>
        <taxon>Eukaryota</taxon>
        <taxon>Metazoa</taxon>
        <taxon>Ecdysozoa</taxon>
        <taxon>Arthropoda</taxon>
        <taxon>Crustacea</taxon>
        <taxon>Oligostraca</taxon>
        <taxon>Ostracoda</taxon>
        <taxon>Podocopa</taxon>
        <taxon>Podocopida</taxon>
        <taxon>Cytherocopina</taxon>
        <taxon>Cytheroidea</taxon>
        <taxon>Cytherideidae</taxon>
        <taxon>Cyprideis</taxon>
    </lineage>
</organism>
<reference evidence="2" key="1">
    <citation type="submission" date="2020-11" db="EMBL/GenBank/DDBJ databases">
        <authorList>
            <person name="Tran Van P."/>
        </authorList>
    </citation>
    <scope>NUCLEOTIDE SEQUENCE</scope>
</reference>
<dbReference type="AlphaFoldDB" id="A0A7R8WQL7"/>
<dbReference type="EMBL" id="OB672501">
    <property type="protein sequence ID" value="CAD7235394.1"/>
    <property type="molecule type" value="Genomic_DNA"/>
</dbReference>
<feature type="compositionally biased region" description="Low complexity" evidence="1">
    <location>
        <begin position="358"/>
        <end position="371"/>
    </location>
</feature>
<evidence type="ECO:0000256" key="1">
    <source>
        <dbReference type="SAM" id="MobiDB-lite"/>
    </source>
</evidence>
<dbReference type="SUPFAM" id="SSF56436">
    <property type="entry name" value="C-type lectin-like"/>
    <property type="match status" value="1"/>
</dbReference>
<proteinExistence type="predicted"/>
<accession>A0A7R8WQL7</accession>
<sequence>VFGIGDECYVVRPQMDTIENQAVFCNNLSQGYLAPAGSYPVGINDTLTDFLEPADHLFLGTQLTSNPDVYTCEPQSCASLWIDENKHTLQVANSGANKACLVLDQHGLASYQCQKEAFALCRVFSGRENSTQFLPVGDAGGNYAFGTKMYLNCSCFNATPCHVQLTAVCYGYPMNWFYYSTPSVPCSTLFGFEDHCYYVSKTARNLENATMHCKKEFNGYVSPAISSDLFIESVQEKSNEMNLTGSIILSTHLTFGVYRRECKIVPFCTGTYPYADTLDQDERQAQSQAKCGEVPSITEHVPRNQSNDFGARIDVDYSCPCDNGTGTVPAVCLGHPVGWLFPYGIHICEICTTTESTTMETTTDSTTLPSTSDKEASTSARDISFTTLRSITNNPPSTSTLDSSTSAPSPTATKSPTPDSTTDSTTIPSTEATSTEESTSTASHPKREYFPTLAISQWRHHTRSMITSHPE</sequence>
<feature type="region of interest" description="Disordered" evidence="1">
    <location>
        <begin position="358"/>
        <end position="448"/>
    </location>
</feature>